<reference evidence="10" key="1">
    <citation type="submission" date="2022-01" db="EMBL/GenBank/DDBJ databases">
        <title>Genome-Based Taxonomic Classification of the Phylum Actinobacteria.</title>
        <authorList>
            <person name="Gao Y."/>
        </authorList>
    </citation>
    <scope>NUCLEOTIDE SEQUENCE</scope>
    <source>
        <strain evidence="10">KLBMP 8922</strain>
    </source>
</reference>
<keyword evidence="5" id="KW-0029">Amino-acid transport</keyword>
<keyword evidence="11" id="KW-1185">Reference proteome</keyword>
<feature type="transmembrane region" description="Helical" evidence="8">
    <location>
        <begin position="49"/>
        <end position="70"/>
    </location>
</feature>
<dbReference type="RefSeq" id="WP_235056748.1">
    <property type="nucleotide sequence ID" value="NZ_JAKFHA010000029.1"/>
</dbReference>
<evidence type="ECO:0000256" key="2">
    <source>
        <dbReference type="ARBA" id="ARBA00008583"/>
    </source>
</evidence>
<dbReference type="AlphaFoldDB" id="A0AA41Q7Y1"/>
<dbReference type="GO" id="GO:0006865">
    <property type="term" value="P:amino acid transport"/>
    <property type="evidence" value="ECO:0007669"/>
    <property type="project" value="UniProtKB-KW"/>
</dbReference>
<dbReference type="Pfam" id="PF00324">
    <property type="entry name" value="AA_permease"/>
    <property type="match status" value="1"/>
</dbReference>
<feature type="transmembrane region" description="Helical" evidence="8">
    <location>
        <begin position="229"/>
        <end position="250"/>
    </location>
</feature>
<accession>A0AA41Q7Y1</accession>
<evidence type="ECO:0000256" key="1">
    <source>
        <dbReference type="ARBA" id="ARBA00004141"/>
    </source>
</evidence>
<dbReference type="FunFam" id="1.20.1740.10:FF:000001">
    <property type="entry name" value="Amino acid permease"/>
    <property type="match status" value="1"/>
</dbReference>
<keyword evidence="6 8" id="KW-1133">Transmembrane helix</keyword>
<dbReference type="Proteomes" id="UP001165378">
    <property type="component" value="Unassembled WGS sequence"/>
</dbReference>
<feature type="transmembrane region" description="Helical" evidence="8">
    <location>
        <begin position="389"/>
        <end position="409"/>
    </location>
</feature>
<dbReference type="PROSITE" id="PS00218">
    <property type="entry name" value="AMINO_ACID_PERMEASE_1"/>
    <property type="match status" value="1"/>
</dbReference>
<dbReference type="Gene3D" id="1.20.1740.10">
    <property type="entry name" value="Amino acid/polyamine transporter I"/>
    <property type="match status" value="1"/>
</dbReference>
<feature type="domain" description="Amino acid permease/ SLC12A" evidence="9">
    <location>
        <begin position="48"/>
        <end position="469"/>
    </location>
</feature>
<proteinExistence type="inferred from homology"/>
<feature type="transmembrane region" description="Helical" evidence="8">
    <location>
        <begin position="190"/>
        <end position="209"/>
    </location>
</feature>
<evidence type="ECO:0000256" key="7">
    <source>
        <dbReference type="ARBA" id="ARBA00023136"/>
    </source>
</evidence>
<keyword evidence="4 8" id="KW-0812">Transmembrane</keyword>
<dbReference type="EMBL" id="JAKFHA010000029">
    <property type="protein sequence ID" value="MCF2532029.1"/>
    <property type="molecule type" value="Genomic_DNA"/>
</dbReference>
<dbReference type="GO" id="GO:0016020">
    <property type="term" value="C:membrane"/>
    <property type="evidence" value="ECO:0007669"/>
    <property type="project" value="UniProtKB-SubCell"/>
</dbReference>
<dbReference type="PANTHER" id="PTHR43495">
    <property type="entry name" value="GABA PERMEASE"/>
    <property type="match status" value="1"/>
</dbReference>
<evidence type="ECO:0000313" key="11">
    <source>
        <dbReference type="Proteomes" id="UP001165378"/>
    </source>
</evidence>
<feature type="transmembrane region" description="Helical" evidence="8">
    <location>
        <begin position="430"/>
        <end position="450"/>
    </location>
</feature>
<dbReference type="GO" id="GO:0055085">
    <property type="term" value="P:transmembrane transport"/>
    <property type="evidence" value="ECO:0007669"/>
    <property type="project" value="InterPro"/>
</dbReference>
<dbReference type="InterPro" id="IPR004841">
    <property type="entry name" value="AA-permease/SLC12A_dom"/>
</dbReference>
<feature type="transmembrane region" description="Helical" evidence="8">
    <location>
        <begin position="126"/>
        <end position="151"/>
    </location>
</feature>
<comment type="subcellular location">
    <subcellularLocation>
        <location evidence="1">Membrane</location>
        <topology evidence="1">Multi-pass membrane protein</topology>
    </subcellularLocation>
</comment>
<name>A0AA41Q7Y1_9ACTN</name>
<protein>
    <submittedName>
        <fullName evidence="10">Amino acid permease</fullName>
    </submittedName>
</protein>
<dbReference type="PANTHER" id="PTHR43495:SF5">
    <property type="entry name" value="GAMMA-AMINOBUTYRIC ACID PERMEASE"/>
    <property type="match status" value="1"/>
</dbReference>
<feature type="transmembrane region" description="Helical" evidence="8">
    <location>
        <begin position="271"/>
        <end position="290"/>
    </location>
</feature>
<evidence type="ECO:0000256" key="5">
    <source>
        <dbReference type="ARBA" id="ARBA00022970"/>
    </source>
</evidence>
<comment type="similarity">
    <text evidence="2">Belongs to the amino acid-polyamine-organocation (APC) superfamily. Amino acid transporter (AAT) (TC 2.A.3.1) family.</text>
</comment>
<organism evidence="10 11">
    <name type="scientific">Yinghuangia soli</name>
    <dbReference type="NCBI Taxonomy" id="2908204"/>
    <lineage>
        <taxon>Bacteria</taxon>
        <taxon>Bacillati</taxon>
        <taxon>Actinomycetota</taxon>
        <taxon>Actinomycetes</taxon>
        <taxon>Kitasatosporales</taxon>
        <taxon>Streptomycetaceae</taxon>
        <taxon>Yinghuangia</taxon>
    </lineage>
</organism>
<evidence type="ECO:0000256" key="6">
    <source>
        <dbReference type="ARBA" id="ARBA00022989"/>
    </source>
</evidence>
<sequence>MPAPAKAAAPAAPAASEPSSPASAAVLAPALAEPAAPQALGGGLKQRHLSMMALGGVIGAGLFVGSGAGIAAAGPAILISYVLAGALIMLVMRMLGEMAAAMPASGSFSVYAERALGRSAGFTTGWLYWALIAMGVAVEAIGAAKILAGWLPAVPEWSFVLVLMVVVTLANLASVGFFGEVEFWFAGIKVAAIVLFLGLGALAIFGVLPDTDPVGFANLTGDGGFLPNGWAGVVTGLLAAVFAFGGLEVVTIAAAESDDPRGAVARAVRTAVWRIALFYIGSMAVVVTLLPWDAAEVGASPYTAVLDRIGIAGAGQIMNVIVLLALVSAMNANVYNTSRMLFSLCGRGEGPRALLKLSRRRVPYLTVLASVAFGFVSVVFSFVWEDTVFTYMLNAVGAVLLVVWGLIAASQLRLRYRLERENGGELPVRMWGFPYLSWLALAGIAAVLVLMLRDPATREQVLWTAGLTLALAAVTPVRTWFAGRAQR</sequence>
<dbReference type="PIRSF" id="PIRSF006060">
    <property type="entry name" value="AA_transporter"/>
    <property type="match status" value="1"/>
</dbReference>
<gene>
    <name evidence="10" type="ORF">LZ495_33100</name>
</gene>
<dbReference type="InterPro" id="IPR004840">
    <property type="entry name" value="Amino_acid_permease_CS"/>
</dbReference>
<evidence type="ECO:0000256" key="8">
    <source>
        <dbReference type="SAM" id="Phobius"/>
    </source>
</evidence>
<keyword evidence="3" id="KW-0813">Transport</keyword>
<evidence type="ECO:0000256" key="4">
    <source>
        <dbReference type="ARBA" id="ARBA00022692"/>
    </source>
</evidence>
<feature type="transmembrane region" description="Helical" evidence="8">
    <location>
        <begin position="310"/>
        <end position="330"/>
    </location>
</feature>
<feature type="transmembrane region" description="Helical" evidence="8">
    <location>
        <begin position="462"/>
        <end position="481"/>
    </location>
</feature>
<feature type="transmembrane region" description="Helical" evidence="8">
    <location>
        <begin position="362"/>
        <end position="383"/>
    </location>
</feature>
<comment type="caution">
    <text evidence="10">The sequence shown here is derived from an EMBL/GenBank/DDBJ whole genome shotgun (WGS) entry which is preliminary data.</text>
</comment>
<evidence type="ECO:0000313" key="10">
    <source>
        <dbReference type="EMBL" id="MCF2532029.1"/>
    </source>
</evidence>
<evidence type="ECO:0000259" key="9">
    <source>
        <dbReference type="Pfam" id="PF00324"/>
    </source>
</evidence>
<feature type="transmembrane region" description="Helical" evidence="8">
    <location>
        <begin position="157"/>
        <end position="178"/>
    </location>
</feature>
<evidence type="ECO:0000256" key="3">
    <source>
        <dbReference type="ARBA" id="ARBA00022448"/>
    </source>
</evidence>
<keyword evidence="7 8" id="KW-0472">Membrane</keyword>